<reference evidence="2" key="1">
    <citation type="submission" date="2021-02" db="EMBL/GenBank/DDBJ databases">
        <authorList>
            <person name="Nowell W R."/>
        </authorList>
    </citation>
    <scope>NUCLEOTIDE SEQUENCE</scope>
</reference>
<feature type="compositionally biased region" description="Acidic residues" evidence="1">
    <location>
        <begin position="79"/>
        <end position="113"/>
    </location>
</feature>
<accession>A0A815GJL9</accession>
<name>A0A815GJL9_9BILA</name>
<dbReference type="Proteomes" id="UP000681722">
    <property type="component" value="Unassembled WGS sequence"/>
</dbReference>
<evidence type="ECO:0000313" key="6">
    <source>
        <dbReference type="Proteomes" id="UP000663829"/>
    </source>
</evidence>
<evidence type="ECO:0000313" key="2">
    <source>
        <dbReference type="EMBL" id="CAF1339127.1"/>
    </source>
</evidence>
<evidence type="ECO:0000256" key="1">
    <source>
        <dbReference type="SAM" id="MobiDB-lite"/>
    </source>
</evidence>
<evidence type="ECO:0000313" key="3">
    <source>
        <dbReference type="EMBL" id="CAF1417286.1"/>
    </source>
</evidence>
<feature type="region of interest" description="Disordered" evidence="1">
    <location>
        <begin position="1"/>
        <end position="21"/>
    </location>
</feature>
<organism evidence="2 6">
    <name type="scientific">Didymodactylos carnosus</name>
    <dbReference type="NCBI Taxonomy" id="1234261"/>
    <lineage>
        <taxon>Eukaryota</taxon>
        <taxon>Metazoa</taxon>
        <taxon>Spiralia</taxon>
        <taxon>Gnathifera</taxon>
        <taxon>Rotifera</taxon>
        <taxon>Eurotatoria</taxon>
        <taxon>Bdelloidea</taxon>
        <taxon>Philodinida</taxon>
        <taxon>Philodinidae</taxon>
        <taxon>Didymodactylos</taxon>
    </lineage>
</organism>
<dbReference type="EMBL" id="CAJNOQ010014305">
    <property type="protein sequence ID" value="CAF1339127.1"/>
    <property type="molecule type" value="Genomic_DNA"/>
</dbReference>
<dbReference type="EMBL" id="CAJOBC010057641">
    <property type="protein sequence ID" value="CAF4198580.1"/>
    <property type="molecule type" value="Genomic_DNA"/>
</dbReference>
<gene>
    <name evidence="2" type="ORF">GPM918_LOCUS30341</name>
    <name evidence="3" type="ORF">OVA965_LOCUS33573</name>
    <name evidence="4" type="ORF">SRO942_LOCUS30952</name>
    <name evidence="5" type="ORF">TMI583_LOCUS34464</name>
</gene>
<sequence>MPRRKCCEHPTRHIDSPGEPKVQRSVSLRLDRFMRDWYDLGDVNVSGLCAKCRAFESKQMAEDEAMDVEETISPKDDMFNDDEQDEEKKEEDDDYDDDNNDICDEDENSDDDSLHELTYQQQEAMETLSNVFQMLNMSLIHDQ</sequence>
<keyword evidence="6" id="KW-1185">Reference proteome</keyword>
<comment type="caution">
    <text evidence="2">The sequence shown here is derived from an EMBL/GenBank/DDBJ whole genome shotgun (WGS) entry which is preliminary data.</text>
</comment>
<dbReference type="EMBL" id="CAJOBA010049032">
    <property type="protein sequence ID" value="CAF4219187.1"/>
    <property type="molecule type" value="Genomic_DNA"/>
</dbReference>
<proteinExistence type="predicted"/>
<dbReference type="OrthoDB" id="10053369at2759"/>
<dbReference type="AlphaFoldDB" id="A0A815GJL9"/>
<dbReference type="Proteomes" id="UP000682733">
    <property type="component" value="Unassembled WGS sequence"/>
</dbReference>
<feature type="region of interest" description="Disordered" evidence="1">
    <location>
        <begin position="59"/>
        <end position="117"/>
    </location>
</feature>
<dbReference type="EMBL" id="CAJNOK010027279">
    <property type="protein sequence ID" value="CAF1417286.1"/>
    <property type="molecule type" value="Genomic_DNA"/>
</dbReference>
<evidence type="ECO:0000313" key="5">
    <source>
        <dbReference type="EMBL" id="CAF4219187.1"/>
    </source>
</evidence>
<evidence type="ECO:0000313" key="4">
    <source>
        <dbReference type="EMBL" id="CAF4198580.1"/>
    </source>
</evidence>
<dbReference type="Proteomes" id="UP000663829">
    <property type="component" value="Unassembled WGS sequence"/>
</dbReference>
<dbReference type="Proteomes" id="UP000677228">
    <property type="component" value="Unassembled WGS sequence"/>
</dbReference>
<protein>
    <submittedName>
        <fullName evidence="2">Uncharacterized protein</fullName>
    </submittedName>
</protein>